<sequence length="326" mass="35713">MRHWLGISMLALCAAPLMAFVGGQEVNPPAEAPLIPELSVIQQFEIDRSDRMTVPVRINNSEPLDFIVDTGAERTVISGDLAKRLALEAGPELRLATISGPTVAPSFYIEELSLKSHTVEGIEAPALERGNLGGNGLLGIDSLEDSKVFLDFRTQHLEVLPSAIGKRPGKLEQGMIVVSAKKRAGRMILSSAEIDGFKVDIVLDTGAQASMGNFALRDRLRRRHLRFEYVPVTMKSVTGKELPGDFSQIKEIKIGSFNVANLPVTFADNYAFHALNLNDRPAILFGMDALKLFDRVVIDFGNRRVAFDLPRGARNEPLSRLALASR</sequence>
<evidence type="ECO:0000313" key="4">
    <source>
        <dbReference type="EMBL" id="RDV05970.1"/>
    </source>
</evidence>
<dbReference type="InterPro" id="IPR034122">
    <property type="entry name" value="Retropepsin-like_bacterial"/>
</dbReference>
<feature type="chain" id="PRO_5016846035" description="Peptidase A2 domain-containing protein" evidence="2">
    <location>
        <begin position="20"/>
        <end position="326"/>
    </location>
</feature>
<dbReference type="AlphaFoldDB" id="A0A371BEH5"/>
<reference evidence="5" key="1">
    <citation type="submission" date="2018-08" db="EMBL/GenBank/DDBJ databases">
        <authorList>
            <person name="Kim S.-J."/>
            <person name="Jung G.-Y."/>
        </authorList>
    </citation>
    <scope>NUCLEOTIDE SEQUENCE [LARGE SCALE GENOMIC DNA]</scope>
    <source>
        <strain evidence="5">GY_G</strain>
    </source>
</reference>
<evidence type="ECO:0000313" key="5">
    <source>
        <dbReference type="Proteomes" id="UP000263833"/>
    </source>
</evidence>
<dbReference type="InterPro" id="IPR001995">
    <property type="entry name" value="Peptidase_A2_cat"/>
</dbReference>
<dbReference type="InterPro" id="IPR021109">
    <property type="entry name" value="Peptidase_aspartic_dom_sf"/>
</dbReference>
<dbReference type="PROSITE" id="PS50175">
    <property type="entry name" value="ASP_PROT_RETROV"/>
    <property type="match status" value="1"/>
</dbReference>
<gene>
    <name evidence="4" type="ORF">DXH95_00485</name>
</gene>
<proteinExistence type="predicted"/>
<dbReference type="InterPro" id="IPR001969">
    <property type="entry name" value="Aspartic_peptidase_AS"/>
</dbReference>
<protein>
    <recommendedName>
        <fullName evidence="3">Peptidase A2 domain-containing protein</fullName>
    </recommendedName>
</protein>
<keyword evidence="1" id="KW-0378">Hydrolase</keyword>
<dbReference type="Pfam" id="PF13650">
    <property type="entry name" value="Asp_protease_2"/>
    <property type="match status" value="2"/>
</dbReference>
<feature type="domain" description="Peptidase A2" evidence="3">
    <location>
        <begin position="64"/>
        <end position="78"/>
    </location>
</feature>
<keyword evidence="5" id="KW-1185">Reference proteome</keyword>
<organism evidence="4 5">
    <name type="scientific">Sphingorhabdus pulchriflava</name>
    <dbReference type="NCBI Taxonomy" id="2292257"/>
    <lineage>
        <taxon>Bacteria</taxon>
        <taxon>Pseudomonadati</taxon>
        <taxon>Pseudomonadota</taxon>
        <taxon>Alphaproteobacteria</taxon>
        <taxon>Sphingomonadales</taxon>
        <taxon>Sphingomonadaceae</taxon>
        <taxon>Sphingorhabdus</taxon>
    </lineage>
</organism>
<dbReference type="PROSITE" id="PS00141">
    <property type="entry name" value="ASP_PROTEASE"/>
    <property type="match status" value="1"/>
</dbReference>
<evidence type="ECO:0000256" key="2">
    <source>
        <dbReference type="SAM" id="SignalP"/>
    </source>
</evidence>
<evidence type="ECO:0000256" key="1">
    <source>
        <dbReference type="ARBA" id="ARBA00022801"/>
    </source>
</evidence>
<dbReference type="CDD" id="cd05483">
    <property type="entry name" value="retropepsin_like_bacteria"/>
    <property type="match status" value="1"/>
</dbReference>
<keyword evidence="2" id="KW-0732">Signal</keyword>
<dbReference type="GO" id="GO:0006508">
    <property type="term" value="P:proteolysis"/>
    <property type="evidence" value="ECO:0007669"/>
    <property type="project" value="InterPro"/>
</dbReference>
<accession>A0A371BEH5</accession>
<dbReference type="OrthoDB" id="107347at2"/>
<evidence type="ECO:0000259" key="3">
    <source>
        <dbReference type="PROSITE" id="PS50175"/>
    </source>
</evidence>
<feature type="signal peptide" evidence="2">
    <location>
        <begin position="1"/>
        <end position="19"/>
    </location>
</feature>
<dbReference type="Gene3D" id="2.40.70.10">
    <property type="entry name" value="Acid Proteases"/>
    <property type="match status" value="2"/>
</dbReference>
<dbReference type="EMBL" id="QRGP01000001">
    <property type="protein sequence ID" value="RDV05970.1"/>
    <property type="molecule type" value="Genomic_DNA"/>
</dbReference>
<name>A0A371BEH5_9SPHN</name>
<dbReference type="RefSeq" id="WP_115547531.1">
    <property type="nucleotide sequence ID" value="NZ_QRGP01000001.1"/>
</dbReference>
<dbReference type="Proteomes" id="UP000263833">
    <property type="component" value="Unassembled WGS sequence"/>
</dbReference>
<dbReference type="SUPFAM" id="SSF50630">
    <property type="entry name" value="Acid proteases"/>
    <property type="match status" value="2"/>
</dbReference>
<comment type="caution">
    <text evidence="4">The sequence shown here is derived from an EMBL/GenBank/DDBJ whole genome shotgun (WGS) entry which is preliminary data.</text>
</comment>
<dbReference type="GO" id="GO:0004190">
    <property type="term" value="F:aspartic-type endopeptidase activity"/>
    <property type="evidence" value="ECO:0007669"/>
    <property type="project" value="InterPro"/>
</dbReference>